<dbReference type="Pfam" id="PF11976">
    <property type="entry name" value="Rad60-SLD"/>
    <property type="match status" value="1"/>
</dbReference>
<evidence type="ECO:0000313" key="3">
    <source>
        <dbReference type="Proteomes" id="UP000800235"/>
    </source>
</evidence>
<proteinExistence type="predicted"/>
<evidence type="ECO:0000259" key="1">
    <source>
        <dbReference type="Pfam" id="PF11976"/>
    </source>
</evidence>
<dbReference type="Gene3D" id="3.10.20.90">
    <property type="entry name" value="Phosphatidylinositol 3-kinase Catalytic Subunit, Chain A, domain 1"/>
    <property type="match status" value="1"/>
</dbReference>
<protein>
    <recommendedName>
        <fullName evidence="1">Rad60/SUMO-like domain-containing protein</fullName>
    </recommendedName>
</protein>
<feature type="domain" description="Rad60/SUMO-like" evidence="1">
    <location>
        <begin position="91"/>
        <end position="155"/>
    </location>
</feature>
<dbReference type="AlphaFoldDB" id="A0A9P4NZ13"/>
<accession>A0A9P4NZ13</accession>
<name>A0A9P4NZ13_9PEZI</name>
<dbReference type="InterPro" id="IPR022617">
    <property type="entry name" value="Rad60/SUMO-like_dom"/>
</dbReference>
<sequence>MSSLEEALEHCISCLTLPEKKKICDAPEGGRPFIERFGATDYTWLSLCKQDECGRIMAKLKEGVPHQEERTERQAIVAPEPIADTSVVLCVKRDRPTDLFIKTKYTHTFSRISNSLSQQPATFGKEFVLLFDAKVLKSDATVGSMELQSGDAVEAKELVLL</sequence>
<dbReference type="InterPro" id="IPR029071">
    <property type="entry name" value="Ubiquitin-like_domsf"/>
</dbReference>
<organism evidence="2 3">
    <name type="scientific">Tothia fuscella</name>
    <dbReference type="NCBI Taxonomy" id="1048955"/>
    <lineage>
        <taxon>Eukaryota</taxon>
        <taxon>Fungi</taxon>
        <taxon>Dikarya</taxon>
        <taxon>Ascomycota</taxon>
        <taxon>Pezizomycotina</taxon>
        <taxon>Dothideomycetes</taxon>
        <taxon>Pleosporomycetidae</taxon>
        <taxon>Venturiales</taxon>
        <taxon>Cylindrosympodiaceae</taxon>
        <taxon>Tothia</taxon>
    </lineage>
</organism>
<keyword evidence="3" id="KW-1185">Reference proteome</keyword>
<reference evidence="2" key="1">
    <citation type="journal article" date="2020" name="Stud. Mycol.">
        <title>101 Dothideomycetes genomes: a test case for predicting lifestyles and emergence of pathogens.</title>
        <authorList>
            <person name="Haridas S."/>
            <person name="Albert R."/>
            <person name="Binder M."/>
            <person name="Bloem J."/>
            <person name="Labutti K."/>
            <person name="Salamov A."/>
            <person name="Andreopoulos B."/>
            <person name="Baker S."/>
            <person name="Barry K."/>
            <person name="Bills G."/>
            <person name="Bluhm B."/>
            <person name="Cannon C."/>
            <person name="Castanera R."/>
            <person name="Culley D."/>
            <person name="Daum C."/>
            <person name="Ezra D."/>
            <person name="Gonzalez J."/>
            <person name="Henrissat B."/>
            <person name="Kuo A."/>
            <person name="Liang C."/>
            <person name="Lipzen A."/>
            <person name="Lutzoni F."/>
            <person name="Magnuson J."/>
            <person name="Mondo S."/>
            <person name="Nolan M."/>
            <person name="Ohm R."/>
            <person name="Pangilinan J."/>
            <person name="Park H.-J."/>
            <person name="Ramirez L."/>
            <person name="Alfaro M."/>
            <person name="Sun H."/>
            <person name="Tritt A."/>
            <person name="Yoshinaga Y."/>
            <person name="Zwiers L.-H."/>
            <person name="Turgeon B."/>
            <person name="Goodwin S."/>
            <person name="Spatafora J."/>
            <person name="Crous P."/>
            <person name="Grigoriev I."/>
        </authorList>
    </citation>
    <scope>NUCLEOTIDE SEQUENCE</scope>
    <source>
        <strain evidence="2">CBS 130266</strain>
    </source>
</reference>
<comment type="caution">
    <text evidence="2">The sequence shown here is derived from an EMBL/GenBank/DDBJ whole genome shotgun (WGS) entry which is preliminary data.</text>
</comment>
<evidence type="ECO:0000313" key="2">
    <source>
        <dbReference type="EMBL" id="KAF2435070.1"/>
    </source>
</evidence>
<gene>
    <name evidence="2" type="ORF">EJ08DRAFT_388729</name>
</gene>
<dbReference type="EMBL" id="MU007014">
    <property type="protein sequence ID" value="KAF2435070.1"/>
    <property type="molecule type" value="Genomic_DNA"/>
</dbReference>
<dbReference type="SUPFAM" id="SSF54236">
    <property type="entry name" value="Ubiquitin-like"/>
    <property type="match status" value="1"/>
</dbReference>
<dbReference type="Proteomes" id="UP000800235">
    <property type="component" value="Unassembled WGS sequence"/>
</dbReference>